<organism evidence="1 2">
    <name type="scientific">Fuerstiella marisgermanici</name>
    <dbReference type="NCBI Taxonomy" id="1891926"/>
    <lineage>
        <taxon>Bacteria</taxon>
        <taxon>Pseudomonadati</taxon>
        <taxon>Planctomycetota</taxon>
        <taxon>Planctomycetia</taxon>
        <taxon>Planctomycetales</taxon>
        <taxon>Planctomycetaceae</taxon>
        <taxon>Fuerstiella</taxon>
    </lineage>
</organism>
<dbReference type="Pfam" id="PF07608">
    <property type="entry name" value="DUF1571"/>
    <property type="match status" value="1"/>
</dbReference>
<reference evidence="1 2" key="1">
    <citation type="journal article" date="2016" name="Front. Microbiol.">
        <title>Fuerstia marisgermanicae gen. nov., sp. nov., an Unusual Member of the Phylum Planctomycetes from the German Wadden Sea.</title>
        <authorList>
            <person name="Kohn T."/>
            <person name="Heuer A."/>
            <person name="Jogler M."/>
            <person name="Vollmers J."/>
            <person name="Boedeker C."/>
            <person name="Bunk B."/>
            <person name="Rast P."/>
            <person name="Borchert D."/>
            <person name="Glockner I."/>
            <person name="Freese H.M."/>
            <person name="Klenk H.P."/>
            <person name="Overmann J."/>
            <person name="Kaster A.K."/>
            <person name="Rohde M."/>
            <person name="Wiegand S."/>
            <person name="Jogler C."/>
        </authorList>
    </citation>
    <scope>NUCLEOTIDE SEQUENCE [LARGE SCALE GENOMIC DNA]</scope>
    <source>
        <strain evidence="1 2">NH11</strain>
    </source>
</reference>
<dbReference type="AlphaFoldDB" id="A0A1P8WDG3"/>
<accession>A0A1P8WDG3</accession>
<dbReference type="InterPro" id="IPR011465">
    <property type="entry name" value="DUF1571"/>
</dbReference>
<gene>
    <name evidence="1" type="ORF">Fuma_01710</name>
</gene>
<name>A0A1P8WDG3_9PLAN</name>
<protein>
    <submittedName>
        <fullName evidence="1">Uncharacterized protein</fullName>
    </submittedName>
</protein>
<proteinExistence type="predicted"/>
<evidence type="ECO:0000313" key="1">
    <source>
        <dbReference type="EMBL" id="APZ92106.1"/>
    </source>
</evidence>
<sequence length="335" mass="37883">MLKSSHRNSSGRRNFVAACATAFSVGVLYCSFDSVPAGEDVSVARTNTLNTFIQESQVPLPPEASTILDSATVDADADSSAVAQPAQPIAATEGGVLDSMDTLKFCTLMLQDGARFMENMSDYTIQFHKEERINGDMQAPQAIDMKVQHTPHFAVYMKWRTGDRGRQVLYSEEYDDGCMVVKFGGFKKILPALKVDPNCANAMAESRYPVTEAGILGMIRQILAYRERDLKRGHGVTCVRLADQEFDQRKCYTFLLKYDSPEYCKMYRKSIMMVDARYHIPVMMRNFTWAKDAEGLSEEELDKQTLIENYSFTNLNTSTKLASRDFSRENPRYRM</sequence>
<keyword evidence="2" id="KW-1185">Reference proteome</keyword>
<dbReference type="EMBL" id="CP017641">
    <property type="protein sequence ID" value="APZ92106.1"/>
    <property type="molecule type" value="Genomic_DNA"/>
</dbReference>
<dbReference type="KEGG" id="fmr:Fuma_01710"/>
<dbReference type="OrthoDB" id="5456309at2"/>
<evidence type="ECO:0000313" key="2">
    <source>
        <dbReference type="Proteomes" id="UP000187735"/>
    </source>
</evidence>
<dbReference type="Proteomes" id="UP000187735">
    <property type="component" value="Chromosome"/>
</dbReference>
<dbReference type="RefSeq" id="WP_158520914.1">
    <property type="nucleotide sequence ID" value="NZ_CP017641.1"/>
</dbReference>